<evidence type="ECO:0000313" key="2">
    <source>
        <dbReference type="EMBL" id="OHT16229.1"/>
    </source>
</evidence>
<dbReference type="RefSeq" id="XP_068369365.1">
    <property type="nucleotide sequence ID" value="XM_068514062.1"/>
</dbReference>
<dbReference type="AlphaFoldDB" id="A0A1J4L2V4"/>
<name>A0A1J4L2V4_9EUKA</name>
<dbReference type="VEuPathDB" id="TrichDB:TRFO_41970"/>
<evidence type="ECO:0000256" key="1">
    <source>
        <dbReference type="SAM" id="MobiDB-lite"/>
    </source>
</evidence>
<organism evidence="2 3">
    <name type="scientific">Tritrichomonas foetus</name>
    <dbReference type="NCBI Taxonomy" id="1144522"/>
    <lineage>
        <taxon>Eukaryota</taxon>
        <taxon>Metamonada</taxon>
        <taxon>Parabasalia</taxon>
        <taxon>Tritrichomonadida</taxon>
        <taxon>Tritrichomonadidae</taxon>
        <taxon>Tritrichomonas</taxon>
    </lineage>
</organism>
<feature type="compositionally biased region" description="Basic and acidic residues" evidence="1">
    <location>
        <begin position="1"/>
        <end position="20"/>
    </location>
</feature>
<dbReference type="GeneID" id="94848766"/>
<evidence type="ECO:0000313" key="3">
    <source>
        <dbReference type="Proteomes" id="UP000179807"/>
    </source>
</evidence>
<keyword evidence="3" id="KW-1185">Reference proteome</keyword>
<gene>
    <name evidence="2" type="ORF">TRFO_41970</name>
</gene>
<comment type="caution">
    <text evidence="2">The sequence shown here is derived from an EMBL/GenBank/DDBJ whole genome shotgun (WGS) entry which is preliminary data.</text>
</comment>
<protein>
    <submittedName>
        <fullName evidence="2">Uncharacterized protein</fullName>
    </submittedName>
</protein>
<feature type="region of interest" description="Disordered" evidence="1">
    <location>
        <begin position="1"/>
        <end position="25"/>
    </location>
</feature>
<accession>A0A1J4L2V4</accession>
<dbReference type="Proteomes" id="UP000179807">
    <property type="component" value="Unassembled WGS sequence"/>
</dbReference>
<reference evidence="2" key="1">
    <citation type="submission" date="2016-10" db="EMBL/GenBank/DDBJ databases">
        <authorList>
            <person name="Benchimol M."/>
            <person name="Almeida L.G."/>
            <person name="Vasconcelos A.T."/>
            <person name="Perreira-Neves A."/>
            <person name="Rosa I.A."/>
            <person name="Tasca T."/>
            <person name="Bogo M.R."/>
            <person name="de Souza W."/>
        </authorList>
    </citation>
    <scope>NUCLEOTIDE SEQUENCE [LARGE SCALE GENOMIC DNA]</scope>
    <source>
        <strain evidence="2">K</strain>
    </source>
</reference>
<dbReference type="EMBL" id="MLAK01000133">
    <property type="protein sequence ID" value="OHT16229.1"/>
    <property type="molecule type" value="Genomic_DNA"/>
</dbReference>
<dbReference type="OrthoDB" id="10266863at2759"/>
<sequence length="317" mass="37380">MSFREPKSWSELLKQRESERNQPPPKEYYVLQKQVVHPDGGVISIQAPDARPIEESLNNNLDTRLYTGRDIFNPDEEEENTKSKLPRIVKPSHDHGLDITSWKLKTKIQREIDDRKAFETRPKNYPKAQMESEDYDIVTGIPHQTPYKATINNLLRQRERSKYVERNREFDPISNTYPSECLELKRATSELQQRQRELDYHFSKMSANEKRANKTLVNIITGEIKDENASKAINEFPTSDIRRCVKSKRLEAEIVERRENEVRARTAKVGCRYNNGRMKELRDWNIINGKEMKVGWDESVKMKPSIWTWCQSERLDV</sequence>
<proteinExistence type="predicted"/>